<evidence type="ECO:0000256" key="2">
    <source>
        <dbReference type="SAM" id="Phobius"/>
    </source>
</evidence>
<evidence type="ECO:0000313" key="3">
    <source>
        <dbReference type="EMBL" id="NYS26727.1"/>
    </source>
</evidence>
<evidence type="ECO:0000256" key="1">
    <source>
        <dbReference type="SAM" id="MobiDB-lite"/>
    </source>
</evidence>
<sequence>MIGALWRGLTGALRALFGTVVGLLLVATLTLNLSMVAVPAVFNAVSGMVWSAVSMIDSATVARRATQARTAAALRADADDLAQARARVDTVEADNRRLTSQRRQALRRATRAEQELDRTRSHLASTESELQTTRTRAASAEAELQTTRTRAASAEAELQSTRARAATAEAESRRLISQRGQALSRATRAEQELDRTRTRLASAESELQTTRTRAASAEAENRRLTTEQRRAQTQLATAQADTHAARLQIAAVEADNTRLRTSANAVEARLEAMSAQRVRAQSDARTITGRMQTRSVRMVTRNTSAAMVEAIPFIGGVAVVATLAWDVYDTCAQIGDLQALQATLNLGDSPPSEVEDQWCGLSFEELFSRLAGTASPSERACASARVRTQTLDPPECSDFPLELPGYSDPLDGSPLSPVLLPDYTYD</sequence>
<feature type="compositionally biased region" description="Low complexity" evidence="1">
    <location>
        <begin position="209"/>
        <end position="218"/>
    </location>
</feature>
<evidence type="ECO:0000313" key="4">
    <source>
        <dbReference type="Proteomes" id="UP000529417"/>
    </source>
</evidence>
<dbReference type="SUPFAM" id="SSF57997">
    <property type="entry name" value="Tropomyosin"/>
    <property type="match status" value="1"/>
</dbReference>
<name>A0A7Z0I2E8_9RHOB</name>
<dbReference type="AlphaFoldDB" id="A0A7Z0I2E8"/>
<feature type="compositionally biased region" description="Basic and acidic residues" evidence="1">
    <location>
        <begin position="110"/>
        <end position="120"/>
    </location>
</feature>
<comment type="caution">
    <text evidence="3">The sequence shown here is derived from an EMBL/GenBank/DDBJ whole genome shotgun (WGS) entry which is preliminary data.</text>
</comment>
<keyword evidence="4" id="KW-1185">Reference proteome</keyword>
<feature type="compositionally biased region" description="Low complexity" evidence="1">
    <location>
        <begin position="132"/>
        <end position="169"/>
    </location>
</feature>
<protein>
    <submittedName>
        <fullName evidence="3">Uncharacterized protein</fullName>
    </submittedName>
</protein>
<proteinExistence type="predicted"/>
<accession>A0A7Z0I2E8</accession>
<dbReference type="Gene3D" id="1.10.287.1490">
    <property type="match status" value="1"/>
</dbReference>
<dbReference type="RefSeq" id="WP_179907520.1">
    <property type="nucleotide sequence ID" value="NZ_JACBXS010000066.1"/>
</dbReference>
<keyword evidence="2" id="KW-0472">Membrane</keyword>
<feature type="region of interest" description="Disordered" evidence="1">
    <location>
        <begin position="393"/>
        <end position="413"/>
    </location>
</feature>
<organism evidence="3 4">
    <name type="scientific">Rhabdonatronobacter sediminivivens</name>
    <dbReference type="NCBI Taxonomy" id="2743469"/>
    <lineage>
        <taxon>Bacteria</taxon>
        <taxon>Pseudomonadati</taxon>
        <taxon>Pseudomonadota</taxon>
        <taxon>Alphaproteobacteria</taxon>
        <taxon>Rhodobacterales</taxon>
        <taxon>Paracoccaceae</taxon>
        <taxon>Rhabdonatronobacter</taxon>
    </lineage>
</organism>
<feature type="transmembrane region" description="Helical" evidence="2">
    <location>
        <begin position="12"/>
        <end position="31"/>
    </location>
</feature>
<dbReference type="EMBL" id="JACBXS010000066">
    <property type="protein sequence ID" value="NYS26727.1"/>
    <property type="molecule type" value="Genomic_DNA"/>
</dbReference>
<feature type="compositionally biased region" description="Basic and acidic residues" evidence="1">
    <location>
        <begin position="187"/>
        <end position="197"/>
    </location>
</feature>
<feature type="compositionally biased region" description="Polar residues" evidence="1">
    <location>
        <begin position="122"/>
        <end position="131"/>
    </location>
</feature>
<feature type="region of interest" description="Disordered" evidence="1">
    <location>
        <begin position="99"/>
        <end position="226"/>
    </location>
</feature>
<dbReference type="Proteomes" id="UP000529417">
    <property type="component" value="Unassembled WGS sequence"/>
</dbReference>
<reference evidence="3 4" key="1">
    <citation type="journal article" date="2000" name="Arch. Microbiol.">
        <title>Rhodobaca bogoriensis gen. nov. and sp. nov., an alkaliphilic purple nonsulfur bacterium from African Rift Valley soda lakes.</title>
        <authorList>
            <person name="Milford A.D."/>
            <person name="Achenbach L.A."/>
            <person name="Jung D.O."/>
            <person name="Madigan M.T."/>
        </authorList>
    </citation>
    <scope>NUCLEOTIDE SEQUENCE [LARGE SCALE GENOMIC DNA]</scope>
    <source>
        <strain evidence="3 4">2376</strain>
    </source>
</reference>
<gene>
    <name evidence="3" type="ORF">HUK65_17255</name>
</gene>
<keyword evidence="2" id="KW-1133">Transmembrane helix</keyword>
<keyword evidence="2" id="KW-0812">Transmembrane</keyword>